<feature type="domain" description="4Fe-4S ferredoxin-type" evidence="9">
    <location>
        <begin position="1"/>
        <end position="29"/>
    </location>
</feature>
<keyword evidence="2 8" id="KW-0813">Transport</keyword>
<organism evidence="10 11">
    <name type="scientific">Saccharothrix syringae</name>
    <name type="common">Nocardiopsis syringae</name>
    <dbReference type="NCBI Taxonomy" id="103733"/>
    <lineage>
        <taxon>Bacteria</taxon>
        <taxon>Bacillati</taxon>
        <taxon>Actinomycetota</taxon>
        <taxon>Actinomycetes</taxon>
        <taxon>Pseudonocardiales</taxon>
        <taxon>Pseudonocardiaceae</taxon>
        <taxon>Saccharothrix</taxon>
    </lineage>
</organism>
<dbReference type="SUPFAM" id="SSF54862">
    <property type="entry name" value="4Fe-4S ferredoxins"/>
    <property type="match status" value="1"/>
</dbReference>
<keyword evidence="7" id="KW-0003">3Fe-4S</keyword>
<dbReference type="GO" id="GO:0051538">
    <property type="term" value="F:3 iron, 4 sulfur cluster binding"/>
    <property type="evidence" value="ECO:0007669"/>
    <property type="project" value="UniProtKB-KW"/>
</dbReference>
<dbReference type="InterPro" id="IPR001080">
    <property type="entry name" value="3Fe4S_ferredoxin"/>
</dbReference>
<evidence type="ECO:0000259" key="9">
    <source>
        <dbReference type="PROSITE" id="PS51379"/>
    </source>
</evidence>
<dbReference type="AlphaFoldDB" id="A0A5Q0H5G3"/>
<evidence type="ECO:0000256" key="7">
    <source>
        <dbReference type="ARBA" id="ARBA00023291"/>
    </source>
</evidence>
<dbReference type="KEGG" id="ssyi:EKG83_32290"/>
<proteinExistence type="predicted"/>
<dbReference type="Proteomes" id="UP000325787">
    <property type="component" value="Chromosome"/>
</dbReference>
<dbReference type="RefSeq" id="WP_033434859.1">
    <property type="nucleotide sequence ID" value="NZ_CP034550.1"/>
</dbReference>
<comment type="cofactor">
    <cofactor evidence="1">
        <name>[3Fe-4S] cluster</name>
        <dbReference type="ChEBI" id="CHEBI:21137"/>
    </cofactor>
</comment>
<name>A0A5Q0H5G3_SACSY</name>
<keyword evidence="11" id="KW-1185">Reference proteome</keyword>
<dbReference type="InterPro" id="IPR017896">
    <property type="entry name" value="4Fe4S_Fe-S-bd"/>
</dbReference>
<dbReference type="InterPro" id="IPR051269">
    <property type="entry name" value="Fe-S_cluster_ET"/>
</dbReference>
<dbReference type="GO" id="GO:0009055">
    <property type="term" value="F:electron transfer activity"/>
    <property type="evidence" value="ECO:0007669"/>
    <property type="project" value="UniProtKB-UniRule"/>
</dbReference>
<dbReference type="OrthoDB" id="3215002at2"/>
<dbReference type="Pfam" id="PF13459">
    <property type="entry name" value="Fer4_15"/>
    <property type="match status" value="1"/>
</dbReference>
<dbReference type="GO" id="GO:0005506">
    <property type="term" value="F:iron ion binding"/>
    <property type="evidence" value="ECO:0007669"/>
    <property type="project" value="UniProtKB-UniRule"/>
</dbReference>
<keyword evidence="3 8" id="KW-0479">Metal-binding</keyword>
<reference evidence="11" key="1">
    <citation type="journal article" date="2021" name="Curr. Microbiol.">
        <title>Complete genome of nocamycin-producing strain Saccharothrix syringae NRRL B-16468 reveals the biosynthetic potential for secondary metabolites.</title>
        <authorList>
            <person name="Mo X."/>
            <person name="Yang S."/>
        </authorList>
    </citation>
    <scope>NUCLEOTIDE SEQUENCE [LARGE SCALE GENOMIC DNA]</scope>
    <source>
        <strain evidence="11">ATCC 51364 / DSM 43886 / JCM 6844 / KCTC 9398 / NBRC 14523 / NRRL B-16468 / INA 2240</strain>
    </source>
</reference>
<evidence type="ECO:0000313" key="10">
    <source>
        <dbReference type="EMBL" id="QFZ21447.1"/>
    </source>
</evidence>
<keyword evidence="5 8" id="KW-0408">Iron</keyword>
<dbReference type="PRINTS" id="PR00352">
    <property type="entry name" value="3FE4SFRDOXIN"/>
</dbReference>
<dbReference type="Gene3D" id="3.30.70.20">
    <property type="match status" value="1"/>
</dbReference>
<evidence type="ECO:0000256" key="8">
    <source>
        <dbReference type="RuleBase" id="RU368020"/>
    </source>
</evidence>
<evidence type="ECO:0000256" key="4">
    <source>
        <dbReference type="ARBA" id="ARBA00022982"/>
    </source>
</evidence>
<evidence type="ECO:0000256" key="3">
    <source>
        <dbReference type="ARBA" id="ARBA00022723"/>
    </source>
</evidence>
<gene>
    <name evidence="10" type="ORF">EKG83_32290</name>
</gene>
<keyword evidence="4 8" id="KW-0249">Electron transport</keyword>
<dbReference type="PROSITE" id="PS51379">
    <property type="entry name" value="4FE4S_FER_2"/>
    <property type="match status" value="1"/>
</dbReference>
<keyword evidence="6 8" id="KW-0411">Iron-sulfur</keyword>
<evidence type="ECO:0000256" key="2">
    <source>
        <dbReference type="ARBA" id="ARBA00022448"/>
    </source>
</evidence>
<evidence type="ECO:0000256" key="1">
    <source>
        <dbReference type="ARBA" id="ARBA00001927"/>
    </source>
</evidence>
<dbReference type="PANTHER" id="PTHR36923:SF3">
    <property type="entry name" value="FERREDOXIN"/>
    <property type="match status" value="1"/>
</dbReference>
<dbReference type="PANTHER" id="PTHR36923">
    <property type="entry name" value="FERREDOXIN"/>
    <property type="match status" value="1"/>
</dbReference>
<evidence type="ECO:0000313" key="11">
    <source>
        <dbReference type="Proteomes" id="UP000325787"/>
    </source>
</evidence>
<comment type="function">
    <text evidence="8">Ferredoxins are iron-sulfur proteins that transfer electrons in a wide variety of metabolic reactions.</text>
</comment>
<dbReference type="EMBL" id="CP034550">
    <property type="protein sequence ID" value="QFZ21447.1"/>
    <property type="molecule type" value="Genomic_DNA"/>
</dbReference>
<accession>A0A5Q0H5G3</accession>
<evidence type="ECO:0000256" key="5">
    <source>
        <dbReference type="ARBA" id="ARBA00023004"/>
    </source>
</evidence>
<evidence type="ECO:0000256" key="6">
    <source>
        <dbReference type="ARBA" id="ARBA00023014"/>
    </source>
</evidence>
<protein>
    <recommendedName>
        <fullName evidence="8">Ferredoxin</fullName>
    </recommendedName>
</protein>
<sequence>MRITVEQARCEGHGMCVDAAPDLFHLDDDGELVVLPEGGLVPAGQEDRARDAVRVCPIAALALDR</sequence>